<keyword evidence="4" id="KW-1185">Reference proteome</keyword>
<keyword evidence="1" id="KW-0472">Membrane</keyword>
<sequence length="301" mass="34659">MKLNRLVFLFRYFPTKHPRNYFSMFFGLLGSFFGFAIWINDFLGFGSDNMAQMAKLESTMFLFIPASLAVIAALCHKTDLKCLAFLLSLPVLSVYGTFSLAYVPFFCYFISVGLMYKKSLTKKEKEELEEMIIGQVQMIGKETAAQMKEFENHLKLPNELNAFTFKKIYETNLKAAKEIKQNYDHFIESKGLAYANTYRLGIFYLLTRTNGLWDLKQTIGDDTTYTFKGSLKTGEYIGNHHFGYIGRAVGFSCNVLRIAAGMYQVYSRTSNWKYIFSYFDDPKDSKAISDGCTDYDRGDFF</sequence>
<dbReference type="AlphaFoldDB" id="A0A2U1K4U1"/>
<organism evidence="3 4">
    <name type="scientific">Pueribacillus theae</name>
    <dbReference type="NCBI Taxonomy" id="2171751"/>
    <lineage>
        <taxon>Bacteria</taxon>
        <taxon>Bacillati</taxon>
        <taxon>Bacillota</taxon>
        <taxon>Bacilli</taxon>
        <taxon>Bacillales</taxon>
        <taxon>Bacillaceae</taxon>
        <taxon>Pueribacillus</taxon>
    </lineage>
</organism>
<keyword evidence="1" id="KW-1133">Transmembrane helix</keyword>
<name>A0A2U1K4U1_9BACI</name>
<feature type="transmembrane region" description="Helical" evidence="1">
    <location>
        <begin position="21"/>
        <end position="39"/>
    </location>
</feature>
<feature type="transmembrane region" description="Helical" evidence="1">
    <location>
        <begin position="83"/>
        <end position="116"/>
    </location>
</feature>
<dbReference type="OrthoDB" id="2161905at2"/>
<proteinExistence type="predicted"/>
<evidence type="ECO:0000313" key="4">
    <source>
        <dbReference type="Proteomes" id="UP000245998"/>
    </source>
</evidence>
<protein>
    <recommendedName>
        <fullName evidence="2">Bacterial toxin 44 domain-containing protein</fullName>
    </recommendedName>
</protein>
<gene>
    <name evidence="3" type="ORF">DCC39_07220</name>
</gene>
<evidence type="ECO:0000259" key="2">
    <source>
        <dbReference type="Pfam" id="PF15607"/>
    </source>
</evidence>
<feature type="transmembrane region" description="Helical" evidence="1">
    <location>
        <begin position="59"/>
        <end position="76"/>
    </location>
</feature>
<keyword evidence="1" id="KW-0812">Transmembrane</keyword>
<reference evidence="3 4" key="1">
    <citation type="submission" date="2018-04" db="EMBL/GenBank/DDBJ databases">
        <title>Camelliibacillus theae gen. nov., sp. nov., isolated from Pu'er tea.</title>
        <authorList>
            <person name="Niu L."/>
        </authorList>
    </citation>
    <scope>NUCLEOTIDE SEQUENCE [LARGE SCALE GENOMIC DNA]</scope>
    <source>
        <strain evidence="3 4">T8</strain>
    </source>
</reference>
<dbReference type="RefSeq" id="WP_116554220.1">
    <property type="nucleotide sequence ID" value="NZ_QCZG01000011.1"/>
</dbReference>
<comment type="caution">
    <text evidence="3">The sequence shown here is derived from an EMBL/GenBank/DDBJ whole genome shotgun (WGS) entry which is preliminary data.</text>
</comment>
<evidence type="ECO:0000256" key="1">
    <source>
        <dbReference type="SAM" id="Phobius"/>
    </source>
</evidence>
<dbReference type="InterPro" id="IPR028946">
    <property type="entry name" value="Ntox44"/>
</dbReference>
<evidence type="ECO:0000313" key="3">
    <source>
        <dbReference type="EMBL" id="PWA12214.1"/>
    </source>
</evidence>
<dbReference type="EMBL" id="QCZG01000011">
    <property type="protein sequence ID" value="PWA12214.1"/>
    <property type="molecule type" value="Genomic_DNA"/>
</dbReference>
<accession>A0A2U1K4U1</accession>
<feature type="domain" description="Bacterial toxin 44" evidence="2">
    <location>
        <begin position="206"/>
        <end position="296"/>
    </location>
</feature>
<dbReference type="Proteomes" id="UP000245998">
    <property type="component" value="Unassembled WGS sequence"/>
</dbReference>
<dbReference type="Pfam" id="PF15607">
    <property type="entry name" value="Ntox44"/>
    <property type="match status" value="1"/>
</dbReference>